<dbReference type="eggNOG" id="COG0614">
    <property type="taxonomic scope" value="Bacteria"/>
</dbReference>
<dbReference type="SUPFAM" id="SSF53807">
    <property type="entry name" value="Helical backbone' metal receptor"/>
    <property type="match status" value="1"/>
</dbReference>
<gene>
    <name evidence="4" type="ORF">BLAHAN_04783</name>
</gene>
<evidence type="ECO:0000256" key="1">
    <source>
        <dbReference type="ARBA" id="ARBA00008814"/>
    </source>
</evidence>
<dbReference type="PROSITE" id="PS50983">
    <property type="entry name" value="FE_B12_PBP"/>
    <property type="match status" value="1"/>
</dbReference>
<evidence type="ECO:0000256" key="2">
    <source>
        <dbReference type="SAM" id="MobiDB-lite"/>
    </source>
</evidence>
<comment type="caution">
    <text evidence="4">The sequence shown here is derived from an EMBL/GenBank/DDBJ whole genome shotgun (WGS) entry which is preliminary data.</text>
</comment>
<dbReference type="Gene3D" id="1.20.58.2180">
    <property type="match status" value="1"/>
</dbReference>
<evidence type="ECO:0000313" key="5">
    <source>
        <dbReference type="Proteomes" id="UP000003755"/>
    </source>
</evidence>
<reference evidence="4" key="1">
    <citation type="submission" date="2009-09" db="EMBL/GenBank/DDBJ databases">
        <authorList>
            <person name="Weinstock G."/>
            <person name="Sodergren E."/>
            <person name="Clifton S."/>
            <person name="Fulton L."/>
            <person name="Fulton B."/>
            <person name="Courtney L."/>
            <person name="Fronick C."/>
            <person name="Harrison M."/>
            <person name="Strong C."/>
            <person name="Farmer C."/>
            <person name="Delahaunty K."/>
            <person name="Markovic C."/>
            <person name="Hall O."/>
            <person name="Minx P."/>
            <person name="Tomlinson C."/>
            <person name="Mitreva M."/>
            <person name="Nelson J."/>
            <person name="Hou S."/>
            <person name="Wollam A."/>
            <person name="Pepin K.H."/>
            <person name="Johnson M."/>
            <person name="Bhonagiri V."/>
            <person name="Nash W.E."/>
            <person name="Warren W."/>
            <person name="Chinwalla A."/>
            <person name="Mardis E.R."/>
            <person name="Wilson R.K."/>
        </authorList>
    </citation>
    <scope>NUCLEOTIDE SEQUENCE [LARGE SCALE GENOMIC DNA]</scope>
    <source>
        <strain evidence="4">DSM 20583</strain>
    </source>
</reference>
<dbReference type="STRING" id="537007.BLAHAN_04783"/>
<dbReference type="EMBL" id="ABYU02000011">
    <property type="protein sequence ID" value="EEX22558.1"/>
    <property type="molecule type" value="Genomic_DNA"/>
</dbReference>
<name>C9L5X6_BLAHA</name>
<protein>
    <submittedName>
        <fullName evidence="4">Periplasmic binding protein</fullName>
    </submittedName>
</protein>
<dbReference type="Proteomes" id="UP000003755">
    <property type="component" value="Unassembled WGS sequence"/>
</dbReference>
<dbReference type="PANTHER" id="PTHR30535">
    <property type="entry name" value="VITAMIN B12-BINDING PROTEIN"/>
    <property type="match status" value="1"/>
</dbReference>
<accession>C9L5X6</accession>
<dbReference type="PANTHER" id="PTHR30535:SF34">
    <property type="entry name" value="MOLYBDATE-BINDING PROTEIN MOLA"/>
    <property type="match status" value="1"/>
</dbReference>
<keyword evidence="5" id="KW-1185">Reference proteome</keyword>
<dbReference type="InterPro" id="IPR050902">
    <property type="entry name" value="ABC_Transporter_SBP"/>
</dbReference>
<dbReference type="HOGENOM" id="CLU_038034_13_1_9"/>
<evidence type="ECO:0000313" key="4">
    <source>
        <dbReference type="EMBL" id="EEX22558.1"/>
    </source>
</evidence>
<sequence>MHSENLILKFILMEEFMKKKLFTILLSVSLLFSLTGCAKEEPAKEPVKEVQTQENTETEETRTFTDSVGRTVTIPKELKKIAPSGPVAQLVLYTAAPDLLCGLAREFPETAKGYIDDSYYFLPVFGQFYGKNANLNMEALLAASPELVIDIGEPKENIGEELDSLSEQLGIPVVFIEATLPTMESAYTKLGELLGNTKECEELAEYCKELLEDTSKKAASIPEDEKKAIYLASGNEGLNTNASGSIHGDIVEQIGAVNAARVDAASTGGGSEVSLEQIFLWNPDIVLADTKELYEKLLKDPAWQDLEAVKNNQVYQIPDIPYSYINNPPSVNRFIGIPWLGSIVYPEVYTEDIRKEVTEFYQLFYHIELTEEQLDEIL</sequence>
<proteinExistence type="inferred from homology"/>
<dbReference type="AlphaFoldDB" id="C9L5X6"/>
<comment type="similarity">
    <text evidence="1">Belongs to the bacterial solute-binding protein 8 family.</text>
</comment>
<feature type="domain" description="Fe/B12 periplasmic-binding" evidence="3">
    <location>
        <begin position="79"/>
        <end position="348"/>
    </location>
</feature>
<evidence type="ECO:0000259" key="3">
    <source>
        <dbReference type="PROSITE" id="PS50983"/>
    </source>
</evidence>
<feature type="region of interest" description="Disordered" evidence="2">
    <location>
        <begin position="43"/>
        <end position="63"/>
    </location>
</feature>
<dbReference type="InterPro" id="IPR002491">
    <property type="entry name" value="ABC_transptr_periplasmic_BD"/>
</dbReference>
<dbReference type="Pfam" id="PF01497">
    <property type="entry name" value="Peripla_BP_2"/>
    <property type="match status" value="1"/>
</dbReference>
<dbReference type="GO" id="GO:0071281">
    <property type="term" value="P:cellular response to iron ion"/>
    <property type="evidence" value="ECO:0007669"/>
    <property type="project" value="TreeGrafter"/>
</dbReference>
<dbReference type="Gene3D" id="3.40.50.1980">
    <property type="entry name" value="Nitrogenase molybdenum iron protein domain"/>
    <property type="match status" value="2"/>
</dbReference>
<organism evidence="4 5">
    <name type="scientific">Blautia hansenii DSM 20583</name>
    <dbReference type="NCBI Taxonomy" id="537007"/>
    <lineage>
        <taxon>Bacteria</taxon>
        <taxon>Bacillati</taxon>
        <taxon>Bacillota</taxon>
        <taxon>Clostridia</taxon>
        <taxon>Lachnospirales</taxon>
        <taxon>Lachnospiraceae</taxon>
        <taxon>Blautia</taxon>
    </lineage>
</organism>